<proteinExistence type="predicted"/>
<gene>
    <name evidence="2" type="ORF">PM001_LOCUS27782</name>
</gene>
<feature type="region of interest" description="Disordered" evidence="1">
    <location>
        <begin position="1"/>
        <end position="36"/>
    </location>
</feature>
<organism evidence="2 3">
    <name type="scientific">Peronospora matthiolae</name>
    <dbReference type="NCBI Taxonomy" id="2874970"/>
    <lineage>
        <taxon>Eukaryota</taxon>
        <taxon>Sar</taxon>
        <taxon>Stramenopiles</taxon>
        <taxon>Oomycota</taxon>
        <taxon>Peronosporomycetes</taxon>
        <taxon>Peronosporales</taxon>
        <taxon>Peronosporaceae</taxon>
        <taxon>Peronospora</taxon>
    </lineage>
</organism>
<evidence type="ECO:0000313" key="2">
    <source>
        <dbReference type="EMBL" id="CAK7942632.1"/>
    </source>
</evidence>
<name>A0AAV1VAN4_9STRA</name>
<evidence type="ECO:0000313" key="3">
    <source>
        <dbReference type="Proteomes" id="UP001162060"/>
    </source>
</evidence>
<comment type="caution">
    <text evidence="2">The sequence shown here is derived from an EMBL/GenBank/DDBJ whole genome shotgun (WGS) entry which is preliminary data.</text>
</comment>
<dbReference type="Proteomes" id="UP001162060">
    <property type="component" value="Unassembled WGS sequence"/>
</dbReference>
<dbReference type="EMBL" id="CAKLBY020000280">
    <property type="protein sequence ID" value="CAK7942632.1"/>
    <property type="molecule type" value="Genomic_DNA"/>
</dbReference>
<reference evidence="2" key="1">
    <citation type="submission" date="2024-01" db="EMBL/GenBank/DDBJ databases">
        <authorList>
            <person name="Webb A."/>
        </authorList>
    </citation>
    <scope>NUCLEOTIDE SEQUENCE</scope>
    <source>
        <strain evidence="2">Pm1</strain>
    </source>
</reference>
<evidence type="ECO:0000256" key="1">
    <source>
        <dbReference type="SAM" id="MobiDB-lite"/>
    </source>
</evidence>
<accession>A0AAV1VAN4</accession>
<dbReference type="AlphaFoldDB" id="A0AAV1VAN4"/>
<sequence>MEEAVDYISDSSIPGDERTTSDAPMPEVQPPTALSPFFERDDMNAPLALHSTPGLDDAIITNPLDERRQLTFNEKEAFGAMHE</sequence>
<protein>
    <submittedName>
        <fullName evidence="2">Uncharacterized protein</fullName>
    </submittedName>
</protein>